<protein>
    <submittedName>
        <fullName evidence="2">C1 protein</fullName>
    </submittedName>
</protein>
<proteinExistence type="predicted"/>
<reference evidence="2" key="1">
    <citation type="submission" date="2016-09" db="EMBL/GenBank/DDBJ databases">
        <title>Molecular characterization of two distinct begomoviruses from the weed Amaranthus blitum (Amaranthus lividus) in Yunnan.</title>
        <authorList>
            <person name="Zhao L.L."/>
            <person name="Ding M."/>
            <person name="Zhong J."/>
            <person name="Yin Y.Y."/>
            <person name="Zhang Z.K."/>
        </authorList>
    </citation>
    <scope>NUCLEOTIDE SEQUENCE</scope>
    <source>
        <strain evidence="2">YN4326</strain>
    </source>
</reference>
<evidence type="ECO:0000313" key="2">
    <source>
        <dbReference type="EMBL" id="ASY93338.1"/>
    </source>
</evidence>
<gene>
    <name evidence="2" type="primary">C1</name>
</gene>
<dbReference type="EMBL" id="KX881361">
    <property type="protein sequence ID" value="ASY93338.1"/>
    <property type="molecule type" value="Genomic_DNA"/>
</dbReference>
<evidence type="ECO:0000259" key="1">
    <source>
        <dbReference type="Pfam" id="PF09593"/>
    </source>
</evidence>
<dbReference type="InterPro" id="IPR018583">
    <property type="entry name" value="CLCuD_DNA-betaC1"/>
</dbReference>
<organism evidence="2">
    <name type="scientific">Malvastrum leaf curl betasatellite</name>
    <dbReference type="NCBI Taxonomy" id="339965"/>
    <lineage>
        <taxon>Viruses</taxon>
        <taxon>Viruses incertae sedis</taxon>
        <taxon>Tolecusatellitidae</taxon>
        <taxon>Betasatellite</taxon>
        <taxon>Betasatellite malvastri</taxon>
    </lineage>
</organism>
<accession>A0A249RPC0</accession>
<feature type="domain" description="Cotton leaf-curl disease DNA-betaC1" evidence="1">
    <location>
        <begin position="2"/>
        <end position="117"/>
    </location>
</feature>
<dbReference type="Pfam" id="PF09593">
    <property type="entry name" value="Pathogen_betaC1"/>
    <property type="match status" value="1"/>
</dbReference>
<sequence>MTIRYTTRKGLSFIINVRLRTAREVSTEIQFYSTKTPFLQKQYFRIPYTHQGIIAPFNFNALEEGIKNLIHIMYTDSPHAEFRYEDMIEAIDILMMQEAPVLNINLGEEYQVYSSTTM</sequence>
<name>A0A249RPC0_9VIRU</name>